<dbReference type="GO" id="GO:0005886">
    <property type="term" value="C:plasma membrane"/>
    <property type="evidence" value="ECO:0007669"/>
    <property type="project" value="UniProtKB-SubCell"/>
</dbReference>
<evidence type="ECO:0000256" key="4">
    <source>
        <dbReference type="ARBA" id="ARBA00022614"/>
    </source>
</evidence>
<dbReference type="STRING" id="400682.A0A1X7UVD8"/>
<keyword evidence="10" id="KW-0472">Membrane</keyword>
<gene>
    <name evidence="15" type="primary">105312803</name>
</gene>
<dbReference type="Gene3D" id="3.80.10.10">
    <property type="entry name" value="Ribonuclease Inhibitor"/>
    <property type="match status" value="1"/>
</dbReference>
<evidence type="ECO:0000256" key="8">
    <source>
        <dbReference type="ARBA" id="ARBA00022989"/>
    </source>
</evidence>
<keyword evidence="4" id="KW-0433">Leucine-rich repeat</keyword>
<organism evidence="15">
    <name type="scientific">Amphimedon queenslandica</name>
    <name type="common">Sponge</name>
    <dbReference type="NCBI Taxonomy" id="400682"/>
    <lineage>
        <taxon>Eukaryota</taxon>
        <taxon>Metazoa</taxon>
        <taxon>Porifera</taxon>
        <taxon>Demospongiae</taxon>
        <taxon>Heteroscleromorpha</taxon>
        <taxon>Haplosclerida</taxon>
        <taxon>Niphatidae</taxon>
        <taxon>Amphimedon</taxon>
    </lineage>
</organism>
<keyword evidence="12" id="KW-0407">Ion channel</keyword>
<dbReference type="SUPFAM" id="SSF52058">
    <property type="entry name" value="L domain-like"/>
    <property type="match status" value="1"/>
</dbReference>
<keyword evidence="16" id="KW-1185">Reference proteome</keyword>
<evidence type="ECO:0000256" key="12">
    <source>
        <dbReference type="ARBA" id="ARBA00023303"/>
    </source>
</evidence>
<reference evidence="16" key="1">
    <citation type="journal article" date="2010" name="Nature">
        <title>The Amphimedon queenslandica genome and the evolution of animal complexity.</title>
        <authorList>
            <person name="Srivastava M."/>
            <person name="Simakov O."/>
            <person name="Chapman J."/>
            <person name="Fahey B."/>
            <person name="Gauthier M.E."/>
            <person name="Mitros T."/>
            <person name="Richards G.S."/>
            <person name="Conaco C."/>
            <person name="Dacre M."/>
            <person name="Hellsten U."/>
            <person name="Larroux C."/>
            <person name="Putnam N.H."/>
            <person name="Stanke M."/>
            <person name="Adamska M."/>
            <person name="Darling A."/>
            <person name="Degnan S.M."/>
            <person name="Oakley T.H."/>
            <person name="Plachetzki D.C."/>
            <person name="Zhai Y."/>
            <person name="Adamski M."/>
            <person name="Calcino A."/>
            <person name="Cummins S.F."/>
            <person name="Goodstein D.M."/>
            <person name="Harris C."/>
            <person name="Jackson D.J."/>
            <person name="Leys S.P."/>
            <person name="Shu S."/>
            <person name="Woodcroft B.J."/>
            <person name="Vervoort M."/>
            <person name="Kosik K.S."/>
            <person name="Manning G."/>
            <person name="Degnan B.M."/>
            <person name="Rokhsar D.S."/>
        </authorList>
    </citation>
    <scope>NUCLEOTIDE SEQUENCE [LARGE SCALE GENOMIC DNA]</scope>
</reference>
<keyword evidence="11" id="KW-1015">Disulfide bond</keyword>
<dbReference type="PANTHER" id="PTHR46473">
    <property type="entry name" value="GH08155P"/>
    <property type="match status" value="1"/>
</dbReference>
<reference evidence="15" key="2">
    <citation type="submission" date="2017-05" db="UniProtKB">
        <authorList>
            <consortium name="EnsemblMetazoa"/>
        </authorList>
    </citation>
    <scope>IDENTIFICATION</scope>
</reference>
<proteinExistence type="predicted"/>
<name>A0A1X7UVD8_AMPQE</name>
<evidence type="ECO:0000256" key="5">
    <source>
        <dbReference type="ARBA" id="ARBA00022692"/>
    </source>
</evidence>
<dbReference type="InterPro" id="IPR003591">
    <property type="entry name" value="Leu-rich_rpt_typical-subtyp"/>
</dbReference>
<keyword evidence="5" id="KW-0812">Transmembrane</keyword>
<sequence>MSHVIMASIISTLFILAWLSSLGYSLFVCPEVCHCSEPARIVDCSSSGLSFVPKVQDNTLRLYLGDNDIANLTSLSFSKLHKLTYLIISNNRISHITEDTFHGLTSLKYLVLDSNRITTLPKRLLRSQHQLRTL</sequence>
<dbReference type="PROSITE" id="PS51450">
    <property type="entry name" value="LRR"/>
    <property type="match status" value="1"/>
</dbReference>
<keyword evidence="8" id="KW-1133">Transmembrane helix</keyword>
<protein>
    <recommendedName>
        <fullName evidence="14">LRRNT domain-containing protein</fullName>
    </recommendedName>
</protein>
<evidence type="ECO:0000256" key="1">
    <source>
        <dbReference type="ARBA" id="ARBA00004162"/>
    </source>
</evidence>
<dbReference type="KEGG" id="aqu:105312803"/>
<dbReference type="AlphaFoldDB" id="A0A1X7UVD8"/>
<dbReference type="Proteomes" id="UP000007879">
    <property type="component" value="Unassembled WGS sequence"/>
</dbReference>
<dbReference type="SMART" id="SM00369">
    <property type="entry name" value="LRR_TYP"/>
    <property type="match status" value="2"/>
</dbReference>
<dbReference type="Pfam" id="PF13855">
    <property type="entry name" value="LRR_8"/>
    <property type="match status" value="1"/>
</dbReference>
<keyword evidence="6 13" id="KW-0732">Signal</keyword>
<dbReference type="InterPro" id="IPR032675">
    <property type="entry name" value="LRR_dom_sf"/>
</dbReference>
<evidence type="ECO:0000256" key="2">
    <source>
        <dbReference type="ARBA" id="ARBA00022448"/>
    </source>
</evidence>
<feature type="domain" description="LRRNT" evidence="14">
    <location>
        <begin position="29"/>
        <end position="54"/>
    </location>
</feature>
<dbReference type="InParanoid" id="A0A1X7UVD8"/>
<dbReference type="OrthoDB" id="6343311at2759"/>
<evidence type="ECO:0000256" key="7">
    <source>
        <dbReference type="ARBA" id="ARBA00022737"/>
    </source>
</evidence>
<accession>A0A1X7UVD8</accession>
<feature type="chain" id="PRO_5012349623" description="LRRNT domain-containing protein" evidence="13">
    <location>
        <begin position="26"/>
        <end position="134"/>
    </location>
</feature>
<dbReference type="PANTHER" id="PTHR46473:SF10">
    <property type="entry name" value="LD45603P-RELATED"/>
    <property type="match status" value="1"/>
</dbReference>
<evidence type="ECO:0000256" key="13">
    <source>
        <dbReference type="SAM" id="SignalP"/>
    </source>
</evidence>
<comment type="subcellular location">
    <subcellularLocation>
        <location evidence="1">Cell membrane</location>
        <topology evidence="1">Single-pass membrane protein</topology>
    </subcellularLocation>
</comment>
<dbReference type="InterPro" id="IPR000372">
    <property type="entry name" value="LRRNT"/>
</dbReference>
<dbReference type="InterPro" id="IPR051432">
    <property type="entry name" value="KCNMA1_auxiliary"/>
</dbReference>
<keyword evidence="2" id="KW-0813">Transport</keyword>
<evidence type="ECO:0000256" key="3">
    <source>
        <dbReference type="ARBA" id="ARBA00022475"/>
    </source>
</evidence>
<evidence type="ECO:0000256" key="11">
    <source>
        <dbReference type="ARBA" id="ARBA00023157"/>
    </source>
</evidence>
<evidence type="ECO:0000256" key="9">
    <source>
        <dbReference type="ARBA" id="ARBA00023065"/>
    </source>
</evidence>
<dbReference type="GO" id="GO:0034220">
    <property type="term" value="P:monoatomic ion transmembrane transport"/>
    <property type="evidence" value="ECO:0007669"/>
    <property type="project" value="UniProtKB-KW"/>
</dbReference>
<evidence type="ECO:0000256" key="6">
    <source>
        <dbReference type="ARBA" id="ARBA00022729"/>
    </source>
</evidence>
<evidence type="ECO:0000259" key="14">
    <source>
        <dbReference type="Pfam" id="PF01462"/>
    </source>
</evidence>
<feature type="signal peptide" evidence="13">
    <location>
        <begin position="1"/>
        <end position="25"/>
    </location>
</feature>
<evidence type="ECO:0000313" key="16">
    <source>
        <dbReference type="Proteomes" id="UP000007879"/>
    </source>
</evidence>
<dbReference type="Pfam" id="PF01462">
    <property type="entry name" value="LRRNT"/>
    <property type="match status" value="1"/>
</dbReference>
<evidence type="ECO:0000256" key="10">
    <source>
        <dbReference type="ARBA" id="ARBA00023136"/>
    </source>
</evidence>
<keyword evidence="7" id="KW-0677">Repeat</keyword>
<dbReference type="EnsemblMetazoa" id="XM_019996621.1">
    <property type="protein sequence ID" value="XP_019852180.1"/>
    <property type="gene ID" value="LOC105312803"/>
</dbReference>
<keyword evidence="9" id="KW-0406">Ion transport</keyword>
<dbReference type="InterPro" id="IPR001611">
    <property type="entry name" value="Leu-rich_rpt"/>
</dbReference>
<dbReference type="EnsemblMetazoa" id="Aqu2.1.31489_001">
    <property type="protein sequence ID" value="Aqu2.1.31489_001"/>
    <property type="gene ID" value="Aqu2.1.31489"/>
</dbReference>
<keyword evidence="3" id="KW-1003">Cell membrane</keyword>
<evidence type="ECO:0000313" key="15">
    <source>
        <dbReference type="EnsemblMetazoa" id="Aqu2.1.31489_001"/>
    </source>
</evidence>